<dbReference type="HAMAP" id="MF_02128">
    <property type="entry name" value="TMP_kinase"/>
    <property type="match status" value="1"/>
</dbReference>
<feature type="binding site" evidence="1">
    <location>
        <position position="61"/>
    </location>
    <ligand>
        <name>Mg(2+)</name>
        <dbReference type="ChEBI" id="CHEBI:18420"/>
        <label>1</label>
    </ligand>
</feature>
<feature type="binding site" evidence="1">
    <location>
        <position position="45"/>
    </location>
    <ligand>
        <name>Mg(2+)</name>
        <dbReference type="ChEBI" id="CHEBI:18420"/>
        <label>4</label>
    </ligand>
</feature>
<dbReference type="KEGG" id="rter:IDM49_04985"/>
<dbReference type="PIRSF" id="PIRSF005303">
    <property type="entry name" value="Thiam_monoph_kin"/>
    <property type="match status" value="1"/>
</dbReference>
<sequence>MPSVDRVESSSESEVLARFTPTLFQRQQSVRQAGFSHLIVGPGDDAAVLDLRGGQTVVTTDTQVENQDFRWRWPSGLTTTGYDIGWKATTQNLADVAAMGAQPVSMVVSISCPKSSPVQFFEDFAQGMVDACAALGAEACTVAGGDLGTSTELSVTVTALGLTPQPVLRSGAHAGDQVAIAGALGTAAAGLALLETEQLPDLEEPALACIAAQQRPQSPLKAGEKARLAGATAMLDVSDGPLKDASRIADASGITIDFETESLRRFITPLENTASLLSNSPEHLALEWVLTGGENHGLLATFPADAELPTEFTRIGTCREKLDSAVTVDGVSVESKGWDHFGQSMVEDLAD</sequence>
<feature type="binding site" evidence="1">
    <location>
        <position position="59"/>
    </location>
    <ligand>
        <name>Mg(2+)</name>
        <dbReference type="ChEBI" id="CHEBI:18420"/>
        <label>4</label>
    </ligand>
</feature>
<feature type="binding site" evidence="1">
    <location>
        <position position="95"/>
    </location>
    <ligand>
        <name>Mg(2+)</name>
        <dbReference type="ChEBI" id="CHEBI:18420"/>
        <label>4</label>
    </ligand>
</feature>
<keyword evidence="1" id="KW-0547">Nucleotide-binding</keyword>
<feature type="binding site" evidence="1">
    <location>
        <position position="95"/>
    </location>
    <ligand>
        <name>Mg(2+)</name>
        <dbReference type="ChEBI" id="CHEBI:18420"/>
        <label>3</label>
    </ligand>
</feature>
<dbReference type="SUPFAM" id="SSF55326">
    <property type="entry name" value="PurM N-terminal domain-like"/>
    <property type="match status" value="1"/>
</dbReference>
<dbReference type="GO" id="GO:0000287">
    <property type="term" value="F:magnesium ion binding"/>
    <property type="evidence" value="ECO:0007669"/>
    <property type="project" value="UniProtKB-UniRule"/>
</dbReference>
<dbReference type="InterPro" id="IPR036921">
    <property type="entry name" value="PurM-like_N_sf"/>
</dbReference>
<feature type="binding site" evidence="1">
    <location>
        <position position="61"/>
    </location>
    <ligand>
        <name>Mg(2+)</name>
        <dbReference type="ChEBI" id="CHEBI:18420"/>
        <label>2</label>
    </ligand>
</feature>
<comment type="similarity">
    <text evidence="1">Belongs to the thiamine-monophosphate kinase family.</text>
</comment>
<dbReference type="GeneID" id="96623582"/>
<feature type="domain" description="PurM-like N-terminal" evidence="2">
    <location>
        <begin position="43"/>
        <end position="162"/>
    </location>
</feature>
<feature type="binding site" evidence="1">
    <location>
        <position position="294"/>
    </location>
    <ligand>
        <name>substrate</name>
    </ligand>
</feature>
<dbReference type="GO" id="GO:0009228">
    <property type="term" value="P:thiamine biosynthetic process"/>
    <property type="evidence" value="ECO:0007669"/>
    <property type="project" value="UniProtKB-KW"/>
</dbReference>
<dbReference type="NCBIfam" id="TIGR01379">
    <property type="entry name" value="thiL"/>
    <property type="match status" value="1"/>
</dbReference>
<dbReference type="GO" id="GO:0009229">
    <property type="term" value="P:thiamine diphosphate biosynthetic process"/>
    <property type="evidence" value="ECO:0007669"/>
    <property type="project" value="UniProtKB-UniRule"/>
</dbReference>
<feature type="binding site" evidence="1">
    <location>
        <position position="238"/>
    </location>
    <ligand>
        <name>ATP</name>
        <dbReference type="ChEBI" id="CHEBI:30616"/>
    </ligand>
</feature>
<keyword evidence="1" id="KW-0784">Thiamine biosynthesis</keyword>
<feature type="binding site" evidence="1">
    <location>
        <position position="45"/>
    </location>
    <ligand>
        <name>Mg(2+)</name>
        <dbReference type="ChEBI" id="CHEBI:18420"/>
        <label>3</label>
    </ligand>
</feature>
<proteinExistence type="inferred from homology"/>
<feature type="binding site" evidence="1">
    <location>
        <position position="338"/>
    </location>
    <ligand>
        <name>substrate</name>
    </ligand>
</feature>
<dbReference type="GO" id="GO:0009030">
    <property type="term" value="F:thiamine-phosphate kinase activity"/>
    <property type="evidence" value="ECO:0007669"/>
    <property type="project" value="UniProtKB-UniRule"/>
</dbReference>
<dbReference type="SUPFAM" id="SSF56042">
    <property type="entry name" value="PurM C-terminal domain-like"/>
    <property type="match status" value="1"/>
</dbReference>
<organism evidence="3 4">
    <name type="scientific">Rothia terrae</name>
    <dbReference type="NCBI Taxonomy" id="396015"/>
    <lineage>
        <taxon>Bacteria</taxon>
        <taxon>Bacillati</taxon>
        <taxon>Actinomycetota</taxon>
        <taxon>Actinomycetes</taxon>
        <taxon>Micrococcales</taxon>
        <taxon>Micrococcaceae</taxon>
        <taxon>Rothia</taxon>
    </lineage>
</organism>
<keyword evidence="1" id="KW-0460">Magnesium</keyword>
<feature type="binding site" evidence="1">
    <location>
        <position position="60"/>
    </location>
    <ligand>
        <name>Mg(2+)</name>
        <dbReference type="ChEBI" id="CHEBI:18420"/>
        <label>1</label>
    </ligand>
</feature>
<dbReference type="Pfam" id="PF00586">
    <property type="entry name" value="AIRS"/>
    <property type="match status" value="1"/>
</dbReference>
<dbReference type="InterPro" id="IPR036676">
    <property type="entry name" value="PurM-like_C_sf"/>
</dbReference>
<dbReference type="Proteomes" id="UP000516404">
    <property type="component" value="Chromosome"/>
</dbReference>
<feature type="binding site" evidence="1">
    <location>
        <position position="169"/>
    </location>
    <ligand>
        <name>ATP</name>
        <dbReference type="ChEBI" id="CHEBI:30616"/>
    </ligand>
</feature>
<feature type="binding site" evidence="1">
    <location>
        <position position="146"/>
    </location>
    <ligand>
        <name>Mg(2+)</name>
        <dbReference type="ChEBI" id="CHEBI:18420"/>
        <label>1</label>
    </ligand>
</feature>
<reference evidence="3 4" key="1">
    <citation type="submission" date="2020-09" db="EMBL/GenBank/DDBJ databases">
        <title>Investigation of environmental microbes.</title>
        <authorList>
            <person name="Ou Y."/>
            <person name="Kang Q."/>
        </authorList>
    </citation>
    <scope>NUCLEOTIDE SEQUENCE [LARGE SCALE GENOMIC DNA]</scope>
    <source>
        <strain evidence="3 4">KJZ-14</strain>
    </source>
</reference>
<comment type="catalytic activity">
    <reaction evidence="1">
        <text>thiamine phosphate + ATP = thiamine diphosphate + ADP</text>
        <dbReference type="Rhea" id="RHEA:15913"/>
        <dbReference type="ChEBI" id="CHEBI:30616"/>
        <dbReference type="ChEBI" id="CHEBI:37575"/>
        <dbReference type="ChEBI" id="CHEBI:58937"/>
        <dbReference type="ChEBI" id="CHEBI:456216"/>
        <dbReference type="EC" id="2.7.4.16"/>
    </reaction>
</comment>
<feature type="binding site" evidence="1">
    <location>
        <position position="68"/>
    </location>
    <ligand>
        <name>substrate</name>
    </ligand>
</feature>
<comment type="caution">
    <text evidence="1">Lacks conserved residue(s) required for the propagation of feature annotation.</text>
</comment>
<dbReference type="GO" id="GO:0005524">
    <property type="term" value="F:ATP binding"/>
    <property type="evidence" value="ECO:0007669"/>
    <property type="project" value="UniProtKB-UniRule"/>
</dbReference>
<comment type="function">
    <text evidence="1">Catalyzes the ATP-dependent phosphorylation of thiamine-monophosphate (TMP) to form thiamine-pyrophosphate (TPP), the active form of vitamin B1.</text>
</comment>
<dbReference type="InterPro" id="IPR006283">
    <property type="entry name" value="ThiL-like"/>
</dbReference>
<comment type="miscellaneous">
    <text evidence="1">Reaction mechanism of ThiL seems to utilize a direct, inline transfer of the gamma-phosphate of ATP to TMP rather than a phosphorylated enzyme intermediate.</text>
</comment>
<feature type="binding site" evidence="1">
    <location>
        <position position="95"/>
    </location>
    <ligand>
        <name>Mg(2+)</name>
        <dbReference type="ChEBI" id="CHEBI:18420"/>
        <label>2</label>
    </ligand>
</feature>
<dbReference type="PANTHER" id="PTHR30270">
    <property type="entry name" value="THIAMINE-MONOPHOSPHATE KINASE"/>
    <property type="match status" value="1"/>
</dbReference>
<dbReference type="EMBL" id="CP061539">
    <property type="protein sequence ID" value="QNV38611.1"/>
    <property type="molecule type" value="Genomic_DNA"/>
</dbReference>
<accession>A0A7H2BG15</accession>
<evidence type="ECO:0000313" key="3">
    <source>
        <dbReference type="EMBL" id="QNV38611.1"/>
    </source>
</evidence>
<keyword evidence="4" id="KW-1185">Reference proteome</keyword>
<gene>
    <name evidence="1 3" type="primary">thiL</name>
    <name evidence="3" type="ORF">IDM49_04985</name>
</gene>
<keyword evidence="1 3" id="KW-0418">Kinase</keyword>
<keyword evidence="1" id="KW-0479">Metal-binding</keyword>
<dbReference type="InterPro" id="IPR016188">
    <property type="entry name" value="PurM-like_N"/>
</dbReference>
<evidence type="ECO:0000259" key="2">
    <source>
        <dbReference type="Pfam" id="PF00586"/>
    </source>
</evidence>
<dbReference type="Gene3D" id="3.90.650.10">
    <property type="entry name" value="PurM-like C-terminal domain"/>
    <property type="match status" value="1"/>
</dbReference>
<name>A0A7H2BG15_9MICC</name>
<keyword evidence="1 3" id="KW-0808">Transferase</keyword>
<dbReference type="Gene3D" id="3.30.1330.10">
    <property type="entry name" value="PurM-like, N-terminal domain"/>
    <property type="match status" value="1"/>
</dbReference>
<feature type="binding site" evidence="1">
    <location>
        <position position="239"/>
    </location>
    <ligand>
        <name>Mg(2+)</name>
        <dbReference type="ChEBI" id="CHEBI:18420"/>
        <label>5</label>
    </ligand>
</feature>
<comment type="pathway">
    <text evidence="1">Cofactor biosynthesis; thiamine diphosphate biosynthesis; thiamine diphosphate from thiamine phosphate: step 1/1.</text>
</comment>
<evidence type="ECO:0000313" key="4">
    <source>
        <dbReference type="Proteomes" id="UP000516404"/>
    </source>
</evidence>
<protein>
    <recommendedName>
        <fullName evidence="1">Thiamine-monophosphate kinase</fullName>
        <shortName evidence="1">TMP kinase</shortName>
        <shortName evidence="1">Thiamine-phosphate kinase</shortName>
        <ecNumber evidence="1">2.7.4.16</ecNumber>
    </recommendedName>
</protein>
<dbReference type="RefSeq" id="WP_190725234.1">
    <property type="nucleotide sequence ID" value="NZ_CP061539.1"/>
</dbReference>
<dbReference type="PANTHER" id="PTHR30270:SF0">
    <property type="entry name" value="THIAMINE-MONOPHOSPHATE KINASE"/>
    <property type="match status" value="1"/>
</dbReference>
<feature type="binding site" evidence="1">
    <location>
        <position position="236"/>
    </location>
    <ligand>
        <name>Mg(2+)</name>
        <dbReference type="ChEBI" id="CHEBI:18420"/>
        <label>3</label>
    </ligand>
</feature>
<dbReference type="EC" id="2.7.4.16" evidence="1"/>
<feature type="binding site" evidence="1">
    <location>
        <begin position="145"/>
        <end position="146"/>
    </location>
    <ligand>
        <name>ATP</name>
        <dbReference type="ChEBI" id="CHEBI:30616"/>
    </ligand>
</feature>
<dbReference type="UniPathway" id="UPA00060">
    <property type="reaction ID" value="UER00142"/>
</dbReference>
<evidence type="ECO:0000256" key="1">
    <source>
        <dbReference type="HAMAP-Rule" id="MF_02128"/>
    </source>
</evidence>
<dbReference type="CDD" id="cd02194">
    <property type="entry name" value="ThiL"/>
    <property type="match status" value="1"/>
</dbReference>
<dbReference type="AlphaFoldDB" id="A0A7H2BG15"/>
<keyword evidence="1" id="KW-0067">ATP-binding</keyword>